<protein>
    <submittedName>
        <fullName evidence="5">Uncharacterized protein LOC108680837</fullName>
    </submittedName>
</protein>
<dbReference type="PROSITE" id="PS50835">
    <property type="entry name" value="IG_LIKE"/>
    <property type="match status" value="1"/>
</dbReference>
<dbReference type="KEGG" id="hazt:108680837"/>
<keyword evidence="4" id="KW-1185">Reference proteome</keyword>
<dbReference type="InterPro" id="IPR003599">
    <property type="entry name" value="Ig_sub"/>
</dbReference>
<dbReference type="RefSeq" id="XP_018025241.1">
    <property type="nucleotide sequence ID" value="XM_018169752.1"/>
</dbReference>
<dbReference type="GeneID" id="108680837"/>
<dbReference type="Proteomes" id="UP000694843">
    <property type="component" value="Unplaced"/>
</dbReference>
<feature type="compositionally biased region" description="Low complexity" evidence="1">
    <location>
        <begin position="169"/>
        <end position="184"/>
    </location>
</feature>
<organism evidence="4 5">
    <name type="scientific">Hyalella azteca</name>
    <name type="common">Amphipod</name>
    <dbReference type="NCBI Taxonomy" id="294128"/>
    <lineage>
        <taxon>Eukaryota</taxon>
        <taxon>Metazoa</taxon>
        <taxon>Ecdysozoa</taxon>
        <taxon>Arthropoda</taxon>
        <taxon>Crustacea</taxon>
        <taxon>Multicrustacea</taxon>
        <taxon>Malacostraca</taxon>
        <taxon>Eumalacostraca</taxon>
        <taxon>Peracarida</taxon>
        <taxon>Amphipoda</taxon>
        <taxon>Senticaudata</taxon>
        <taxon>Talitrida</taxon>
        <taxon>Talitroidea</taxon>
        <taxon>Hyalellidae</taxon>
        <taxon>Hyalella</taxon>
    </lineage>
</organism>
<evidence type="ECO:0000313" key="4">
    <source>
        <dbReference type="Proteomes" id="UP000694843"/>
    </source>
</evidence>
<feature type="compositionally biased region" description="Low complexity" evidence="1">
    <location>
        <begin position="132"/>
        <end position="149"/>
    </location>
</feature>
<evidence type="ECO:0000256" key="1">
    <source>
        <dbReference type="SAM" id="MobiDB-lite"/>
    </source>
</evidence>
<dbReference type="SMART" id="SM00409">
    <property type="entry name" value="IG"/>
    <property type="match status" value="2"/>
</dbReference>
<dbReference type="SUPFAM" id="SSF48726">
    <property type="entry name" value="Immunoglobulin"/>
    <property type="match status" value="1"/>
</dbReference>
<evidence type="ECO:0000259" key="3">
    <source>
        <dbReference type="PROSITE" id="PS50835"/>
    </source>
</evidence>
<keyword evidence="2" id="KW-0732">Signal</keyword>
<sequence>MLLVWWLVALLRVCQAVDMHAQAQLQNNIAGHTVTAAHNTTLGQPPGSFSVLSSVLFNNYRPNFQSLGALTRVATSYSWNDTSTRVRSKREVNGANNFNYNDLSNGETRSFKSNTHRANNLHSVNDEATAGNEYNSRSNNNEYNLNSVNSEREDNNVNNTNNDGDRETISSTASPPTSTSVITTTAGSTMTPTAIITYPEDEVLWGRLCSPRFVLVHRHHDVALRCEVWAPLGTIIRWRKEAQTLRTDFYDNEDSEGNSLDLGHEPVAPTDYSSTRQNVHSFFFLDCAHHGHRGTFEMLVLSPSGRTYSRHFSVFIMDSSYLAHHDGRRGLMCVLPPQQRRLLPRIHAFSRVVVAPVGTNLTLPCRYRGDHMAVTWLFQEQPTNFTVTSKGDLLIPGLTPLHAGFFMCLLRSTVLHADLSDRIITSVQPQVHE</sequence>
<dbReference type="AlphaFoldDB" id="A0A8B7PIS1"/>
<dbReference type="OrthoDB" id="6138780at2759"/>
<dbReference type="InterPro" id="IPR013783">
    <property type="entry name" value="Ig-like_fold"/>
</dbReference>
<dbReference type="InterPro" id="IPR036179">
    <property type="entry name" value="Ig-like_dom_sf"/>
</dbReference>
<feature type="domain" description="Ig-like" evidence="3">
    <location>
        <begin position="344"/>
        <end position="420"/>
    </location>
</feature>
<proteinExistence type="predicted"/>
<dbReference type="InterPro" id="IPR007110">
    <property type="entry name" value="Ig-like_dom"/>
</dbReference>
<feature type="chain" id="PRO_5034811464" evidence="2">
    <location>
        <begin position="17"/>
        <end position="433"/>
    </location>
</feature>
<name>A0A8B7PIS1_HYAAZ</name>
<feature type="region of interest" description="Disordered" evidence="1">
    <location>
        <begin position="118"/>
        <end position="184"/>
    </location>
</feature>
<dbReference type="Gene3D" id="2.60.40.10">
    <property type="entry name" value="Immunoglobulins"/>
    <property type="match status" value="1"/>
</dbReference>
<evidence type="ECO:0000313" key="5">
    <source>
        <dbReference type="RefSeq" id="XP_018025241.1"/>
    </source>
</evidence>
<accession>A0A8B7PIS1</accession>
<feature type="signal peptide" evidence="2">
    <location>
        <begin position="1"/>
        <end position="16"/>
    </location>
</feature>
<reference evidence="5" key="1">
    <citation type="submission" date="2025-08" db="UniProtKB">
        <authorList>
            <consortium name="RefSeq"/>
        </authorList>
    </citation>
    <scope>IDENTIFICATION</scope>
    <source>
        <tissue evidence="5">Whole organism</tissue>
    </source>
</reference>
<gene>
    <name evidence="5" type="primary">LOC108680837</name>
</gene>
<evidence type="ECO:0000256" key="2">
    <source>
        <dbReference type="SAM" id="SignalP"/>
    </source>
</evidence>